<sequence length="205" mass="22813">MDSCEADVSSQLPEEDGKNELQMSLRMDVDEGQERENSKDCSVGKSSESTNTECNCPSPSASSINQSLMEIHGEEYQTPGISSAYKSETEVVDGEGESHTSEVPSSDVFGGGVVVKDEEVTYVIPTVGMEFETEDHAYKCYSRYAVLEGFSIRKDFVNKSRINGVVVSRRYTCYRQGYRPTKHSANLRKPRQETRTEEIILCSSS</sequence>
<keyword evidence="4" id="KW-1185">Reference proteome</keyword>
<gene>
    <name evidence="3" type="ORF">CISIN_1g041847mg</name>
</gene>
<feature type="compositionally biased region" description="Basic and acidic residues" evidence="1">
    <location>
        <begin position="27"/>
        <end position="39"/>
    </location>
</feature>
<dbReference type="Pfam" id="PF03101">
    <property type="entry name" value="FAR1"/>
    <property type="match status" value="1"/>
</dbReference>
<name>A0A067EAG6_CITSI</name>
<dbReference type="STRING" id="2711.A0A067EAG6"/>
<evidence type="ECO:0000259" key="2">
    <source>
        <dbReference type="Pfam" id="PF03101"/>
    </source>
</evidence>
<dbReference type="AlphaFoldDB" id="A0A067EAG6"/>
<accession>A0A067EAG6</accession>
<evidence type="ECO:0000313" key="4">
    <source>
        <dbReference type="Proteomes" id="UP000027120"/>
    </source>
</evidence>
<dbReference type="PaxDb" id="2711-XP_006469958.1"/>
<feature type="region of interest" description="Disordered" evidence="1">
    <location>
        <begin position="1"/>
        <end position="62"/>
    </location>
</feature>
<dbReference type="PANTHER" id="PTHR46328">
    <property type="entry name" value="FAR-RED IMPAIRED RESPONSIVE (FAR1) FAMILY PROTEIN-RELATED"/>
    <property type="match status" value="1"/>
</dbReference>
<evidence type="ECO:0000313" key="3">
    <source>
        <dbReference type="EMBL" id="KDO52073.1"/>
    </source>
</evidence>
<dbReference type="Proteomes" id="UP000027120">
    <property type="component" value="Unassembled WGS sequence"/>
</dbReference>
<dbReference type="eggNOG" id="ENOG502QVUC">
    <property type="taxonomic scope" value="Eukaryota"/>
</dbReference>
<feature type="domain" description="FAR1" evidence="2">
    <location>
        <begin position="141"/>
        <end position="197"/>
    </location>
</feature>
<organism evidence="3 4">
    <name type="scientific">Citrus sinensis</name>
    <name type="common">Sweet orange</name>
    <name type="synonym">Citrus aurantium var. sinensis</name>
    <dbReference type="NCBI Taxonomy" id="2711"/>
    <lineage>
        <taxon>Eukaryota</taxon>
        <taxon>Viridiplantae</taxon>
        <taxon>Streptophyta</taxon>
        <taxon>Embryophyta</taxon>
        <taxon>Tracheophyta</taxon>
        <taxon>Spermatophyta</taxon>
        <taxon>Magnoliopsida</taxon>
        <taxon>eudicotyledons</taxon>
        <taxon>Gunneridae</taxon>
        <taxon>Pentapetalae</taxon>
        <taxon>rosids</taxon>
        <taxon>malvids</taxon>
        <taxon>Sapindales</taxon>
        <taxon>Rutaceae</taxon>
        <taxon>Aurantioideae</taxon>
        <taxon>Citrus</taxon>
    </lineage>
</organism>
<dbReference type="InterPro" id="IPR004330">
    <property type="entry name" value="FAR1_DNA_bnd_dom"/>
</dbReference>
<reference evidence="3 4" key="1">
    <citation type="submission" date="2014-04" db="EMBL/GenBank/DDBJ databases">
        <authorList>
            <consortium name="International Citrus Genome Consortium"/>
            <person name="Gmitter F."/>
            <person name="Chen C."/>
            <person name="Farmerie W."/>
            <person name="Harkins T."/>
            <person name="Desany B."/>
            <person name="Mohiuddin M."/>
            <person name="Kodira C."/>
            <person name="Borodovsky M."/>
            <person name="Lomsadze A."/>
            <person name="Burns P."/>
            <person name="Jenkins J."/>
            <person name="Prochnik S."/>
            <person name="Shu S."/>
            <person name="Chapman J."/>
            <person name="Pitluck S."/>
            <person name="Schmutz J."/>
            <person name="Rokhsar D."/>
        </authorList>
    </citation>
    <scope>NUCLEOTIDE SEQUENCE</scope>
</reference>
<proteinExistence type="predicted"/>
<protein>
    <recommendedName>
        <fullName evidence="2">FAR1 domain-containing protein</fullName>
    </recommendedName>
</protein>
<dbReference type="PANTHER" id="PTHR46328:SF34">
    <property type="entry name" value="PROTEIN FAR1-RELATED SEQUENCE 5-LIKE"/>
    <property type="match status" value="1"/>
</dbReference>
<feature type="compositionally biased region" description="Polar residues" evidence="1">
    <location>
        <begin position="44"/>
        <end position="62"/>
    </location>
</feature>
<dbReference type="EMBL" id="KK785041">
    <property type="protein sequence ID" value="KDO52073.1"/>
    <property type="molecule type" value="Genomic_DNA"/>
</dbReference>
<evidence type="ECO:0000256" key="1">
    <source>
        <dbReference type="SAM" id="MobiDB-lite"/>
    </source>
</evidence>